<evidence type="ECO:0000256" key="1">
    <source>
        <dbReference type="ARBA" id="ARBA00004117"/>
    </source>
</evidence>
<feature type="domain" description="Flagellar hook protein FlgE/F/G-like D1" evidence="7">
    <location>
        <begin position="88"/>
        <end position="150"/>
    </location>
</feature>
<evidence type="ECO:0000313" key="8">
    <source>
        <dbReference type="EMBL" id="MEZ8082571.1"/>
    </source>
</evidence>
<dbReference type="PANTHER" id="PTHR30435">
    <property type="entry name" value="FLAGELLAR PROTEIN"/>
    <property type="match status" value="1"/>
</dbReference>
<sequence>MIEALANAELALRTHQKHIDMISNNVSNINTPGYKASAPVFNNLIASSEGAGSENGSVRVGSGVEISDAIYRFSDGEYKHTGSPLDLAIQGNGLIEVELANGDVAYTRVTSLRKLDDGALATVHGHRLASNIVVPPDISELKVERDGIVTGLVKGDDEALELGQIELAVFDSFEALSPGEGGIWYRTEEAGQLQYVLPDADGAGVILQGYTEMSNVNMIEEMVSLMSAQRAYQLNSRVIQTSDQILETINNLTR</sequence>
<dbReference type="InterPro" id="IPR037925">
    <property type="entry name" value="FlgE/F/G-like"/>
</dbReference>
<organism evidence="8 9">
    <name type="scientific">Enterovibrio norvegicus</name>
    <dbReference type="NCBI Taxonomy" id="188144"/>
    <lineage>
        <taxon>Bacteria</taxon>
        <taxon>Pseudomonadati</taxon>
        <taxon>Pseudomonadota</taxon>
        <taxon>Gammaproteobacteria</taxon>
        <taxon>Vibrionales</taxon>
        <taxon>Vibrionaceae</taxon>
        <taxon>Enterovibrio</taxon>
    </lineage>
</organism>
<dbReference type="NCBIfam" id="TIGR03506">
    <property type="entry name" value="FlgEFG_subfam"/>
    <property type="match status" value="2"/>
</dbReference>
<keyword evidence="8" id="KW-0969">Cilium</keyword>
<dbReference type="PANTHER" id="PTHR30435:SF19">
    <property type="entry name" value="FLAGELLAR BASAL-BODY ROD PROTEIN FLGG"/>
    <property type="match status" value="1"/>
</dbReference>
<evidence type="ECO:0000259" key="5">
    <source>
        <dbReference type="Pfam" id="PF00460"/>
    </source>
</evidence>
<dbReference type="Proteomes" id="UP001569154">
    <property type="component" value="Unassembled WGS sequence"/>
</dbReference>
<evidence type="ECO:0000259" key="7">
    <source>
        <dbReference type="Pfam" id="PF22692"/>
    </source>
</evidence>
<dbReference type="EMBL" id="JBGONM010000038">
    <property type="protein sequence ID" value="MEZ8082571.1"/>
    <property type="molecule type" value="Genomic_DNA"/>
</dbReference>
<accession>A0ABV4L7C5</accession>
<evidence type="ECO:0000259" key="6">
    <source>
        <dbReference type="Pfam" id="PF06429"/>
    </source>
</evidence>
<name>A0ABV4L7C5_9GAMM</name>
<dbReference type="InterPro" id="IPR020013">
    <property type="entry name" value="Flagellar_FlgE/F/G"/>
</dbReference>
<keyword evidence="8" id="KW-0966">Cell projection</keyword>
<dbReference type="SUPFAM" id="SSF117143">
    <property type="entry name" value="Flagellar hook protein flgE"/>
    <property type="match status" value="1"/>
</dbReference>
<dbReference type="RefSeq" id="WP_017013015.1">
    <property type="nucleotide sequence ID" value="NZ_AJYG02000064.1"/>
</dbReference>
<evidence type="ECO:0000256" key="2">
    <source>
        <dbReference type="ARBA" id="ARBA00009677"/>
    </source>
</evidence>
<evidence type="ECO:0000256" key="4">
    <source>
        <dbReference type="RuleBase" id="RU362116"/>
    </source>
</evidence>
<comment type="subcellular location">
    <subcellularLocation>
        <location evidence="1 4">Bacterial flagellum basal body</location>
    </subcellularLocation>
</comment>
<dbReference type="InterPro" id="IPR001444">
    <property type="entry name" value="Flag_bb_rod_N"/>
</dbReference>
<feature type="domain" description="Flagellar basal-body/hook protein C-terminal" evidence="6">
    <location>
        <begin position="208"/>
        <end position="252"/>
    </location>
</feature>
<comment type="similarity">
    <text evidence="2 4">Belongs to the flagella basal body rod proteins family.</text>
</comment>
<dbReference type="InterPro" id="IPR053967">
    <property type="entry name" value="LlgE_F_G-like_D1"/>
</dbReference>
<keyword evidence="8" id="KW-0282">Flagellum</keyword>
<evidence type="ECO:0000256" key="3">
    <source>
        <dbReference type="ARBA" id="ARBA00023143"/>
    </source>
</evidence>
<protein>
    <submittedName>
        <fullName evidence="8">Flagellar hook-basal body protein</fullName>
    </submittedName>
</protein>
<dbReference type="Pfam" id="PF06429">
    <property type="entry name" value="Flg_bbr_C"/>
    <property type="match status" value="1"/>
</dbReference>
<comment type="caution">
    <text evidence="8">The sequence shown here is derived from an EMBL/GenBank/DDBJ whole genome shotgun (WGS) entry which is preliminary data.</text>
</comment>
<dbReference type="InterPro" id="IPR010930">
    <property type="entry name" value="Flg_bb/hook_C_dom"/>
</dbReference>
<keyword evidence="3 4" id="KW-0975">Bacterial flagellum</keyword>
<proteinExistence type="inferred from homology"/>
<dbReference type="Pfam" id="PF22692">
    <property type="entry name" value="LlgE_F_G_D1"/>
    <property type="match status" value="1"/>
</dbReference>
<dbReference type="Pfam" id="PF00460">
    <property type="entry name" value="Flg_bb_rod"/>
    <property type="match status" value="1"/>
</dbReference>
<reference evidence="8 9" key="1">
    <citation type="submission" date="2024-06" db="EMBL/GenBank/DDBJ databases">
        <authorList>
            <person name="Steensen K."/>
            <person name="Seneca J."/>
            <person name="Bartlau N."/>
            <person name="Yu A.X."/>
            <person name="Polz M.F."/>
        </authorList>
    </citation>
    <scope>NUCLEOTIDE SEQUENCE [LARGE SCALE GENOMIC DNA]</scope>
    <source>
        <strain evidence="8 9">1F260</strain>
    </source>
</reference>
<evidence type="ECO:0000313" key="9">
    <source>
        <dbReference type="Proteomes" id="UP001569154"/>
    </source>
</evidence>
<gene>
    <name evidence="8" type="ORF">ACED35_15735</name>
</gene>
<feature type="domain" description="Flagellar basal body rod protein N-terminal" evidence="5">
    <location>
        <begin position="7"/>
        <end position="35"/>
    </location>
</feature>
<keyword evidence="9" id="KW-1185">Reference proteome</keyword>